<dbReference type="InterPro" id="IPR027417">
    <property type="entry name" value="P-loop_NTPase"/>
</dbReference>
<dbReference type="SUPFAM" id="SSF46894">
    <property type="entry name" value="C-terminal effector domain of the bipartite response regulators"/>
    <property type="match status" value="1"/>
</dbReference>
<dbReference type="HOGENOM" id="CLU_006325_4_0_9"/>
<dbReference type="OrthoDB" id="1137593at2"/>
<dbReference type="AlphaFoldDB" id="D9R0J7"/>
<dbReference type="CDD" id="cd06170">
    <property type="entry name" value="LuxR_C_like"/>
    <property type="match status" value="1"/>
</dbReference>
<dbReference type="Pfam" id="PF25873">
    <property type="entry name" value="WHD_MalT"/>
    <property type="match status" value="1"/>
</dbReference>
<keyword evidence="6" id="KW-1185">Reference proteome</keyword>
<proteinExistence type="predicted"/>
<dbReference type="Gene3D" id="1.10.10.10">
    <property type="entry name" value="Winged helix-like DNA-binding domain superfamily/Winged helix DNA-binding domain"/>
    <property type="match status" value="1"/>
</dbReference>
<dbReference type="Proteomes" id="UP000001662">
    <property type="component" value="Chromosome"/>
</dbReference>
<dbReference type="STRING" id="610130.Closa_3916"/>
<dbReference type="Gene3D" id="1.25.40.10">
    <property type="entry name" value="Tetratricopeptide repeat domain"/>
    <property type="match status" value="1"/>
</dbReference>
<evidence type="ECO:0000256" key="2">
    <source>
        <dbReference type="ARBA" id="ARBA00023125"/>
    </source>
</evidence>
<dbReference type="InterPro" id="IPR000792">
    <property type="entry name" value="Tscrpt_reg_LuxR_C"/>
</dbReference>
<keyword evidence="3" id="KW-0804">Transcription</keyword>
<protein>
    <submittedName>
        <fullName evidence="5">ATP-dependent transcriptional regulator, MalT-like, LuxR family</fullName>
    </submittedName>
</protein>
<dbReference type="PaxDb" id="610130-Closa_3916"/>
<dbReference type="PANTHER" id="PTHR44688">
    <property type="entry name" value="DNA-BINDING TRANSCRIPTIONAL ACTIVATOR DEVR_DOSR"/>
    <property type="match status" value="1"/>
</dbReference>
<dbReference type="eggNOG" id="COG2909">
    <property type="taxonomic scope" value="Bacteria"/>
</dbReference>
<evidence type="ECO:0000256" key="1">
    <source>
        <dbReference type="ARBA" id="ARBA00023015"/>
    </source>
</evidence>
<dbReference type="InterPro" id="IPR016032">
    <property type="entry name" value="Sig_transdc_resp-reg_C-effctor"/>
</dbReference>
<dbReference type="KEGG" id="csh:Closa_3916"/>
<dbReference type="InterPro" id="IPR011990">
    <property type="entry name" value="TPR-like_helical_dom_sf"/>
</dbReference>
<keyword evidence="2" id="KW-0238">DNA-binding</keyword>
<dbReference type="PANTHER" id="PTHR44688:SF16">
    <property type="entry name" value="DNA-BINDING TRANSCRIPTIONAL ACTIVATOR DEVR_DOSR"/>
    <property type="match status" value="1"/>
</dbReference>
<dbReference type="SMART" id="SM00421">
    <property type="entry name" value="HTH_LUXR"/>
    <property type="match status" value="1"/>
</dbReference>
<dbReference type="EMBL" id="CP002109">
    <property type="protein sequence ID" value="ADL06430.1"/>
    <property type="molecule type" value="Genomic_DNA"/>
</dbReference>
<keyword evidence="1" id="KW-0805">Transcription regulation</keyword>
<dbReference type="SUPFAM" id="SSF52540">
    <property type="entry name" value="P-loop containing nucleoside triphosphate hydrolases"/>
    <property type="match status" value="1"/>
</dbReference>
<dbReference type="GO" id="GO:0006355">
    <property type="term" value="P:regulation of DNA-templated transcription"/>
    <property type="evidence" value="ECO:0007669"/>
    <property type="project" value="InterPro"/>
</dbReference>
<dbReference type="InterPro" id="IPR036388">
    <property type="entry name" value="WH-like_DNA-bd_sf"/>
</dbReference>
<organism evidence="5 6">
    <name type="scientific">Lacrimispora saccharolytica (strain ATCC 35040 / DSM 2544 / NRCC 2533 / WM1)</name>
    <name type="common">Clostridium saccharolyticum</name>
    <dbReference type="NCBI Taxonomy" id="610130"/>
    <lineage>
        <taxon>Bacteria</taxon>
        <taxon>Bacillati</taxon>
        <taxon>Bacillota</taxon>
        <taxon>Clostridia</taxon>
        <taxon>Lachnospirales</taxon>
        <taxon>Lachnospiraceae</taxon>
        <taxon>Lacrimispora</taxon>
    </lineage>
</organism>
<feature type="domain" description="HTH luxR-type" evidence="4">
    <location>
        <begin position="769"/>
        <end position="831"/>
    </location>
</feature>
<name>D9R0J7_LACSW</name>
<dbReference type="GO" id="GO:0003677">
    <property type="term" value="F:DNA binding"/>
    <property type="evidence" value="ECO:0007669"/>
    <property type="project" value="UniProtKB-KW"/>
</dbReference>
<evidence type="ECO:0000259" key="4">
    <source>
        <dbReference type="PROSITE" id="PS50043"/>
    </source>
</evidence>
<evidence type="ECO:0000256" key="3">
    <source>
        <dbReference type="ARBA" id="ARBA00023163"/>
    </source>
</evidence>
<dbReference type="PROSITE" id="PS50043">
    <property type="entry name" value="HTH_LUXR_2"/>
    <property type="match status" value="1"/>
</dbReference>
<accession>D9R0J7</accession>
<gene>
    <name evidence="5" type="ordered locus">Closa_3916</name>
</gene>
<dbReference type="InterPro" id="IPR059106">
    <property type="entry name" value="WHD_MalT"/>
</dbReference>
<dbReference type="Pfam" id="PF00196">
    <property type="entry name" value="GerE"/>
    <property type="match status" value="1"/>
</dbReference>
<reference evidence="5" key="1">
    <citation type="submission" date="2010-07" db="EMBL/GenBank/DDBJ databases">
        <title>Complete sequence of Clostridium saccharolyticum WM1.</title>
        <authorList>
            <consortium name="US DOE Joint Genome Institute"/>
            <person name="Lucas S."/>
            <person name="Copeland A."/>
            <person name="Lapidus A."/>
            <person name="Cheng J.-F."/>
            <person name="Bruce D."/>
            <person name="Goodwin L."/>
            <person name="Pitluck S."/>
            <person name="Chertkov O."/>
            <person name="Detter J.C."/>
            <person name="Han C."/>
            <person name="Tapia R."/>
            <person name="Land M."/>
            <person name="Hauser L."/>
            <person name="Chang Y.-J."/>
            <person name="Jeffries C."/>
            <person name="Kyrpides N."/>
            <person name="Ivanova N."/>
            <person name="Mikhailova N."/>
            <person name="Mouttaki H."/>
            <person name="Lin L."/>
            <person name="Zhou J."/>
            <person name="Hemme C.L."/>
            <person name="Woyke T."/>
        </authorList>
    </citation>
    <scope>NUCLEOTIDE SEQUENCE [LARGE SCALE GENOMIC DNA]</scope>
    <source>
        <strain evidence="5">WM1</strain>
    </source>
</reference>
<evidence type="ECO:0000313" key="6">
    <source>
        <dbReference type="Proteomes" id="UP000001662"/>
    </source>
</evidence>
<sequence length="831" mass="96971">MQKKFNQRNKYFFSERLKRQLDQISHHPLTIVEAPSGFGKTTAVREYLREKVSHGACEYWYTCLGEPASMAWLGICELFSNVSIKVADDLKNMQMPTLDTLFFITAHLRDITCQMETYLVVDNYQLVNCDIPRELISVFSMHGNPKLHMIFITQQLEVRQQVSIHNNNIYTLDASPFFFDREGTANLFRMEGIRLTDDELEKIFMSTEGWVSAIRLHMINFKETGFFDPAADIEQLVERAIWNNLTPQERDFFLSVSILDSFSARQAAIMLNQEVLPDKIIEILKNNEFIRYLPDKYRYSMHSILQDYLRNRFYNEMPEDYQNRTFRRAGTSCVAVSRYYPASEFFFRIRDFDAILSLPFSIEYPDKQREKYQSELIVRIVHECPEKTLCSHPLTMIIFGYYTLMNGQTEVYQRLCSLLEQTVHRKGDFLPDEIRKIHGEYELLAAFGEFNDLSRMKERQKRAWEILGQPSEVIKEDAPWLFASPTVLGMFWRETGKLEHILKEIEESSPFYQRLVRGHGAGAFHVMQAEAMLMRGKDDEAEIHCHKALYEARGSRQASICISSELVLARIAILRGDVESYFKAIKRIQDYAKENTSLYVLHMVECCMSVISIELGIKDYVAPWLYDIESIKKMLYDPVIPHAQIFYLKLLLMEKRYNELYGISQLLLDNGKKQEKRIKYMLPQIYNLKFLAIAKYNNGHQLEALEYLKQALAAALPDKVYLPLIQDAGCLAPLYESLKNFIPDKDGINAVLELGRRHEKGMKIIRKAIISDKTPLTPREREIALLARNRLRAREIADKLCISETTVRTILRNVYSKLDIHSKTELDTKEF</sequence>
<dbReference type="RefSeq" id="WP_013274483.1">
    <property type="nucleotide sequence ID" value="NC_014376.1"/>
</dbReference>
<evidence type="ECO:0000313" key="5">
    <source>
        <dbReference type="EMBL" id="ADL06430.1"/>
    </source>
</evidence>